<dbReference type="Gene3D" id="2.90.10.10">
    <property type="entry name" value="Bulb-type lectin domain"/>
    <property type="match status" value="1"/>
</dbReference>
<keyword evidence="26" id="KW-1185">Reference proteome</keyword>
<keyword evidence="3" id="KW-1003">Cell membrane</keyword>
<sequence>HNSYSLGVDGGDVLLLGVSLTGNQTIMSKNGTFELEFFNPNGTNNWYIGIWYAHVAEAIVWVANREAPLPNMPGMLTLGTDGYLTISDTNRHTIWSSKKTQKAKGSRALILDSGNFLMVGAQNTSETVWESFGDPTDTWLPGMEFWKGMKIKSWKSSVDPASGLFSLEIDPAPGKTQLMLLYNNSVPYWTTGEWTGENFPNVPESTKKPRRHLGFKKISPTRMYYTFTLTNKLLARIVLTSNGFATGYWLFDNTIWTPVNVVPSQACDTYGVCGPFGVCMSNVILSCSCVNGFKPADEHAWNVDKAWSSGCVRVSPLQCSVTNGTTDGFLQLRDRTLPDDKAVKYIQEHTQERCKIACLSNCSCTAFAFIDSNPRICNLWFGDLLNMRPSTDGLPLFIRSAASELITSSSKQRGRRRVHALLISLAVGTAAFAVILAFLFIYSRGATKQRGDDMTTLLRTFTYKELKKATKNFSHKLGSGAFGSVFKGTLVDSTIVAVKKLESSGQGEKQFRAEISTIGNIQHVNLVRLRGFCTERSRRLLVYEYMPNGSLNSFLSHKSGGEMVLDWKTRFEIALGITKGLFYLHEECRDRIIHCDIKRENILLDSNFCPKLADFGLAKLVGRDFSRVLTTTRGTRGYLAPEWISGLPITTKVDVYSFGMMLLEIISGRRNLDLTMQESSRYYFPSWAATQVDKGNNIMDIVDERIANNADVEEVRRAVQVSMLCIQKNENLRPSMGQVLLLLEGKTEIDTNNVQMSLQALVEEQLD</sequence>
<evidence type="ECO:0000256" key="8">
    <source>
        <dbReference type="ARBA" id="ARBA00022729"/>
    </source>
</evidence>
<feature type="transmembrane region" description="Helical" evidence="21">
    <location>
        <begin position="420"/>
        <end position="442"/>
    </location>
</feature>
<keyword evidence="15" id="KW-1015">Disulfide bond</keyword>
<dbReference type="SUPFAM" id="SSF56112">
    <property type="entry name" value="Protein kinase-like (PK-like)"/>
    <property type="match status" value="1"/>
</dbReference>
<dbReference type="AlphaFoldDB" id="A0AA38C4L3"/>
<dbReference type="InterPro" id="IPR000719">
    <property type="entry name" value="Prot_kinase_dom"/>
</dbReference>
<comment type="catalytic activity">
    <reaction evidence="19">
        <text>L-seryl-[protein] + ATP = O-phospho-L-seryl-[protein] + ADP + H(+)</text>
        <dbReference type="Rhea" id="RHEA:17989"/>
        <dbReference type="Rhea" id="RHEA-COMP:9863"/>
        <dbReference type="Rhea" id="RHEA-COMP:11604"/>
        <dbReference type="ChEBI" id="CHEBI:15378"/>
        <dbReference type="ChEBI" id="CHEBI:29999"/>
        <dbReference type="ChEBI" id="CHEBI:30616"/>
        <dbReference type="ChEBI" id="CHEBI:83421"/>
        <dbReference type="ChEBI" id="CHEBI:456216"/>
        <dbReference type="EC" id="2.7.11.1"/>
    </reaction>
</comment>
<evidence type="ECO:0000256" key="3">
    <source>
        <dbReference type="ARBA" id="ARBA00022475"/>
    </source>
</evidence>
<evidence type="ECO:0000313" key="26">
    <source>
        <dbReference type="Proteomes" id="UP000824469"/>
    </source>
</evidence>
<evidence type="ECO:0000256" key="13">
    <source>
        <dbReference type="ARBA" id="ARBA00022989"/>
    </source>
</evidence>
<keyword evidence="14 21" id="KW-0472">Membrane</keyword>
<dbReference type="InterPro" id="IPR003609">
    <property type="entry name" value="Pan_app"/>
</dbReference>
<evidence type="ECO:0000256" key="9">
    <source>
        <dbReference type="ARBA" id="ARBA00022734"/>
    </source>
</evidence>
<evidence type="ECO:0000256" key="19">
    <source>
        <dbReference type="ARBA" id="ARBA00048679"/>
    </source>
</evidence>
<organism evidence="25 26">
    <name type="scientific">Taxus chinensis</name>
    <name type="common">Chinese yew</name>
    <name type="synonym">Taxus wallichiana var. chinensis</name>
    <dbReference type="NCBI Taxonomy" id="29808"/>
    <lineage>
        <taxon>Eukaryota</taxon>
        <taxon>Viridiplantae</taxon>
        <taxon>Streptophyta</taxon>
        <taxon>Embryophyta</taxon>
        <taxon>Tracheophyta</taxon>
        <taxon>Spermatophyta</taxon>
        <taxon>Pinopsida</taxon>
        <taxon>Pinidae</taxon>
        <taxon>Conifers II</taxon>
        <taxon>Cupressales</taxon>
        <taxon>Taxaceae</taxon>
        <taxon>Taxus</taxon>
    </lineage>
</organism>
<dbReference type="GO" id="GO:0005886">
    <property type="term" value="C:plasma membrane"/>
    <property type="evidence" value="ECO:0007669"/>
    <property type="project" value="UniProtKB-SubCell"/>
</dbReference>
<dbReference type="PROSITE" id="PS50011">
    <property type="entry name" value="PROTEIN_KINASE_DOM"/>
    <property type="match status" value="1"/>
</dbReference>
<dbReference type="InterPro" id="IPR000858">
    <property type="entry name" value="S_locus_glycoprot_dom"/>
</dbReference>
<dbReference type="GO" id="GO:0030246">
    <property type="term" value="F:carbohydrate binding"/>
    <property type="evidence" value="ECO:0007669"/>
    <property type="project" value="UniProtKB-KW"/>
</dbReference>
<dbReference type="Gene3D" id="3.30.200.20">
    <property type="entry name" value="Phosphorylase Kinase, domain 1"/>
    <property type="match status" value="1"/>
</dbReference>
<comment type="caution">
    <text evidence="25">The sequence shown here is derived from an EMBL/GenBank/DDBJ whole genome shotgun (WGS) entry which is preliminary data.</text>
</comment>
<evidence type="ECO:0000256" key="11">
    <source>
        <dbReference type="ARBA" id="ARBA00022777"/>
    </source>
</evidence>
<evidence type="ECO:0000313" key="25">
    <source>
        <dbReference type="EMBL" id="KAH9289957.1"/>
    </source>
</evidence>
<keyword evidence="17" id="KW-0325">Glycoprotein</keyword>
<feature type="non-terminal residue" evidence="25">
    <location>
        <position position="1"/>
    </location>
</feature>
<proteinExistence type="predicted"/>
<evidence type="ECO:0000256" key="6">
    <source>
        <dbReference type="ARBA" id="ARBA00022679"/>
    </source>
</evidence>
<dbReference type="SMART" id="SM00220">
    <property type="entry name" value="S_TKc"/>
    <property type="match status" value="1"/>
</dbReference>
<feature type="domain" description="Bulb-type lectin" evidence="23">
    <location>
        <begin position="11"/>
        <end position="131"/>
    </location>
</feature>
<evidence type="ECO:0000259" key="22">
    <source>
        <dbReference type="PROSITE" id="PS50011"/>
    </source>
</evidence>
<keyword evidence="5" id="KW-0597">Phosphoprotein</keyword>
<dbReference type="Pfam" id="PF08276">
    <property type="entry name" value="PAN_2"/>
    <property type="match status" value="1"/>
</dbReference>
<dbReference type="InterPro" id="IPR008271">
    <property type="entry name" value="Ser/Thr_kinase_AS"/>
</dbReference>
<keyword evidence="13 21" id="KW-1133">Transmembrane helix</keyword>
<evidence type="ECO:0000256" key="20">
    <source>
        <dbReference type="PROSITE-ProRule" id="PRU10141"/>
    </source>
</evidence>
<keyword evidence="6" id="KW-0808">Transferase</keyword>
<feature type="domain" description="Protein kinase" evidence="22">
    <location>
        <begin position="471"/>
        <end position="749"/>
    </location>
</feature>
<dbReference type="Pfam" id="PF01453">
    <property type="entry name" value="B_lectin"/>
    <property type="match status" value="1"/>
</dbReference>
<evidence type="ECO:0000256" key="10">
    <source>
        <dbReference type="ARBA" id="ARBA00022741"/>
    </source>
</evidence>
<feature type="binding site" evidence="20">
    <location>
        <position position="500"/>
    </location>
    <ligand>
        <name>ATP</name>
        <dbReference type="ChEBI" id="CHEBI:30616"/>
    </ligand>
</feature>
<dbReference type="CDD" id="cd01098">
    <property type="entry name" value="PAN_AP_plant"/>
    <property type="match status" value="1"/>
</dbReference>
<evidence type="ECO:0000256" key="16">
    <source>
        <dbReference type="ARBA" id="ARBA00023170"/>
    </source>
</evidence>
<dbReference type="SMART" id="SM00108">
    <property type="entry name" value="B_lectin"/>
    <property type="match status" value="1"/>
</dbReference>
<comment type="subcellular location">
    <subcellularLocation>
        <location evidence="1">Cell membrane</location>
        <topology evidence="1">Single-pass type I membrane protein</topology>
    </subcellularLocation>
</comment>
<dbReference type="PROSITE" id="PS50927">
    <property type="entry name" value="BULB_LECTIN"/>
    <property type="match status" value="1"/>
</dbReference>
<dbReference type="Pfam" id="PF00954">
    <property type="entry name" value="S_locus_glycop"/>
    <property type="match status" value="1"/>
</dbReference>
<dbReference type="InterPro" id="IPR011009">
    <property type="entry name" value="Kinase-like_dom_sf"/>
</dbReference>
<evidence type="ECO:0000259" key="23">
    <source>
        <dbReference type="PROSITE" id="PS50927"/>
    </source>
</evidence>
<evidence type="ECO:0000256" key="14">
    <source>
        <dbReference type="ARBA" id="ARBA00023136"/>
    </source>
</evidence>
<keyword evidence="9" id="KW-0430">Lectin</keyword>
<evidence type="ECO:0000256" key="12">
    <source>
        <dbReference type="ARBA" id="ARBA00022840"/>
    </source>
</evidence>
<keyword evidence="7 21" id="KW-0812">Transmembrane</keyword>
<accession>A0AA38C4L3</accession>
<dbReference type="CDD" id="cd00028">
    <property type="entry name" value="B_lectin"/>
    <property type="match status" value="1"/>
</dbReference>
<evidence type="ECO:0000256" key="21">
    <source>
        <dbReference type="SAM" id="Phobius"/>
    </source>
</evidence>
<dbReference type="FunFam" id="1.10.510.10:FF:000384">
    <property type="entry name" value="G-type lectin S-receptor-like serine/threonine-protein kinase"/>
    <property type="match status" value="1"/>
</dbReference>
<dbReference type="Gene3D" id="1.10.510.10">
    <property type="entry name" value="Transferase(Phosphotransferase) domain 1"/>
    <property type="match status" value="1"/>
</dbReference>
<evidence type="ECO:0000256" key="15">
    <source>
        <dbReference type="ARBA" id="ARBA00023157"/>
    </source>
</evidence>
<dbReference type="GO" id="GO:0048544">
    <property type="term" value="P:recognition of pollen"/>
    <property type="evidence" value="ECO:0007669"/>
    <property type="project" value="InterPro"/>
</dbReference>
<keyword evidence="12 20" id="KW-0067">ATP-binding</keyword>
<dbReference type="GO" id="GO:0005524">
    <property type="term" value="F:ATP binding"/>
    <property type="evidence" value="ECO:0007669"/>
    <property type="project" value="UniProtKB-UniRule"/>
</dbReference>
<evidence type="ECO:0000256" key="4">
    <source>
        <dbReference type="ARBA" id="ARBA00022527"/>
    </source>
</evidence>
<keyword evidence="16" id="KW-0675">Receptor</keyword>
<dbReference type="PROSITE" id="PS00107">
    <property type="entry name" value="PROTEIN_KINASE_ATP"/>
    <property type="match status" value="1"/>
</dbReference>
<evidence type="ECO:0000259" key="24">
    <source>
        <dbReference type="PROSITE" id="PS50948"/>
    </source>
</evidence>
<evidence type="ECO:0000256" key="2">
    <source>
        <dbReference type="ARBA" id="ARBA00012513"/>
    </source>
</evidence>
<dbReference type="SUPFAM" id="SSF51110">
    <property type="entry name" value="alpha-D-mannose-specific plant lectins"/>
    <property type="match status" value="1"/>
</dbReference>
<feature type="domain" description="Apple" evidence="24">
    <location>
        <begin position="319"/>
        <end position="401"/>
    </location>
</feature>
<evidence type="ECO:0000256" key="1">
    <source>
        <dbReference type="ARBA" id="ARBA00004251"/>
    </source>
</evidence>
<dbReference type="InterPro" id="IPR024171">
    <property type="entry name" value="SRK-like_kinase"/>
</dbReference>
<evidence type="ECO:0000256" key="17">
    <source>
        <dbReference type="ARBA" id="ARBA00023180"/>
    </source>
</evidence>
<evidence type="ECO:0000256" key="5">
    <source>
        <dbReference type="ARBA" id="ARBA00022553"/>
    </source>
</evidence>
<dbReference type="OMA" id="WGWVESA"/>
<reference evidence="25 26" key="1">
    <citation type="journal article" date="2021" name="Nat. Plants">
        <title>The Taxus genome provides insights into paclitaxel biosynthesis.</title>
        <authorList>
            <person name="Xiong X."/>
            <person name="Gou J."/>
            <person name="Liao Q."/>
            <person name="Li Y."/>
            <person name="Zhou Q."/>
            <person name="Bi G."/>
            <person name="Li C."/>
            <person name="Du R."/>
            <person name="Wang X."/>
            <person name="Sun T."/>
            <person name="Guo L."/>
            <person name="Liang H."/>
            <person name="Lu P."/>
            <person name="Wu Y."/>
            <person name="Zhang Z."/>
            <person name="Ro D.K."/>
            <person name="Shang Y."/>
            <person name="Huang S."/>
            <person name="Yan J."/>
        </authorList>
    </citation>
    <scope>NUCLEOTIDE SEQUENCE [LARGE SCALE GENOMIC DNA]</scope>
    <source>
        <strain evidence="25">Ta-2019</strain>
    </source>
</reference>
<dbReference type="EMBL" id="JAHRHJ020003813">
    <property type="protein sequence ID" value="KAH9289957.1"/>
    <property type="molecule type" value="Genomic_DNA"/>
</dbReference>
<gene>
    <name evidence="25" type="ORF">KI387_034074</name>
</gene>
<dbReference type="CDD" id="cd14066">
    <property type="entry name" value="STKc_IRAK"/>
    <property type="match status" value="1"/>
</dbReference>
<keyword evidence="8" id="KW-0732">Signal</keyword>
<protein>
    <recommendedName>
        <fullName evidence="2">non-specific serine/threonine protein kinase</fullName>
        <ecNumber evidence="2">2.7.11.1</ecNumber>
    </recommendedName>
</protein>
<dbReference type="PROSITE" id="PS50948">
    <property type="entry name" value="PAN"/>
    <property type="match status" value="1"/>
</dbReference>
<evidence type="ECO:0000256" key="18">
    <source>
        <dbReference type="ARBA" id="ARBA00047899"/>
    </source>
</evidence>
<evidence type="ECO:0000256" key="7">
    <source>
        <dbReference type="ARBA" id="ARBA00022692"/>
    </source>
</evidence>
<keyword evidence="10 20" id="KW-0547">Nucleotide-binding</keyword>
<dbReference type="InterPro" id="IPR036426">
    <property type="entry name" value="Bulb-type_lectin_dom_sf"/>
</dbReference>
<dbReference type="InterPro" id="IPR017441">
    <property type="entry name" value="Protein_kinase_ATP_BS"/>
</dbReference>
<dbReference type="EC" id="2.7.11.1" evidence="2"/>
<dbReference type="Proteomes" id="UP000824469">
    <property type="component" value="Unassembled WGS sequence"/>
</dbReference>
<dbReference type="PIRSF" id="PIRSF000641">
    <property type="entry name" value="SRK"/>
    <property type="match status" value="1"/>
</dbReference>
<comment type="catalytic activity">
    <reaction evidence="18">
        <text>L-threonyl-[protein] + ATP = O-phospho-L-threonyl-[protein] + ADP + H(+)</text>
        <dbReference type="Rhea" id="RHEA:46608"/>
        <dbReference type="Rhea" id="RHEA-COMP:11060"/>
        <dbReference type="Rhea" id="RHEA-COMP:11605"/>
        <dbReference type="ChEBI" id="CHEBI:15378"/>
        <dbReference type="ChEBI" id="CHEBI:30013"/>
        <dbReference type="ChEBI" id="CHEBI:30616"/>
        <dbReference type="ChEBI" id="CHEBI:61977"/>
        <dbReference type="ChEBI" id="CHEBI:456216"/>
        <dbReference type="EC" id="2.7.11.1"/>
    </reaction>
</comment>
<name>A0AA38C4L3_TAXCH</name>
<dbReference type="PANTHER" id="PTHR47974">
    <property type="entry name" value="OS07G0415500 PROTEIN"/>
    <property type="match status" value="1"/>
</dbReference>
<dbReference type="FunFam" id="3.30.200.20:FF:000370">
    <property type="entry name" value="Receptor-like protein kinase 4"/>
    <property type="match status" value="1"/>
</dbReference>
<dbReference type="GO" id="GO:0004674">
    <property type="term" value="F:protein serine/threonine kinase activity"/>
    <property type="evidence" value="ECO:0007669"/>
    <property type="project" value="UniProtKB-KW"/>
</dbReference>
<keyword evidence="11" id="KW-0418">Kinase</keyword>
<dbReference type="PROSITE" id="PS00108">
    <property type="entry name" value="PROTEIN_KINASE_ST"/>
    <property type="match status" value="1"/>
</dbReference>
<dbReference type="Pfam" id="PF00069">
    <property type="entry name" value="Pkinase"/>
    <property type="match status" value="1"/>
</dbReference>
<dbReference type="SMART" id="SM00473">
    <property type="entry name" value="PAN_AP"/>
    <property type="match status" value="1"/>
</dbReference>
<dbReference type="PANTHER" id="PTHR47974:SF20">
    <property type="entry name" value="RECEPTOR-LIKE SERINE_THREONINE-PROTEIN KINASE"/>
    <property type="match status" value="1"/>
</dbReference>
<keyword evidence="4" id="KW-0723">Serine/threonine-protein kinase</keyword>
<dbReference type="InterPro" id="IPR001480">
    <property type="entry name" value="Bulb-type_lectin_dom"/>
</dbReference>